<protein>
    <recommendedName>
        <fullName evidence="3">Signal recognition particle receptor subunit beta</fullName>
    </recommendedName>
</protein>
<keyword evidence="5" id="KW-0547">Nucleotide-binding</keyword>
<dbReference type="RefSeq" id="XP_060122818.1">
    <property type="nucleotide sequence ID" value="XM_060266835.1"/>
</dbReference>
<evidence type="ECO:0000256" key="9">
    <source>
        <dbReference type="ARBA" id="ARBA00023136"/>
    </source>
</evidence>
<comment type="similarity">
    <text evidence="2">Belongs to the SRP receptor beta subunit family.</text>
</comment>
<dbReference type="SUPFAM" id="SSF52540">
    <property type="entry name" value="P-loop containing nucleoside triphosphate hydrolases"/>
    <property type="match status" value="1"/>
</dbReference>
<dbReference type="InterPro" id="IPR027417">
    <property type="entry name" value="P-loop_NTPase"/>
</dbReference>
<evidence type="ECO:0000256" key="8">
    <source>
        <dbReference type="ARBA" id="ARBA00023134"/>
    </source>
</evidence>
<evidence type="ECO:0000256" key="11">
    <source>
        <dbReference type="SAM" id="Phobius"/>
    </source>
</evidence>
<evidence type="ECO:0000256" key="10">
    <source>
        <dbReference type="ARBA" id="ARBA00023170"/>
    </source>
</evidence>
<gene>
    <name evidence="12" type="ORF">MJAP1_002903</name>
</gene>
<dbReference type="Pfam" id="PF09439">
    <property type="entry name" value="SRPRB"/>
    <property type="match status" value="1"/>
</dbReference>
<evidence type="ECO:0000256" key="3">
    <source>
        <dbReference type="ARBA" id="ARBA00020256"/>
    </source>
</evidence>
<dbReference type="EMBL" id="CP119962">
    <property type="protein sequence ID" value="WFD39921.1"/>
    <property type="molecule type" value="Genomic_DNA"/>
</dbReference>
<dbReference type="GO" id="GO:0005525">
    <property type="term" value="F:GTP binding"/>
    <property type="evidence" value="ECO:0007669"/>
    <property type="project" value="UniProtKB-KW"/>
</dbReference>
<dbReference type="InterPro" id="IPR019009">
    <property type="entry name" value="SRP_receptor_beta_su"/>
</dbReference>
<keyword evidence="9 11" id="KW-0472">Membrane</keyword>
<dbReference type="GO" id="GO:0005789">
    <property type="term" value="C:endoplasmic reticulum membrane"/>
    <property type="evidence" value="ECO:0007669"/>
    <property type="project" value="UniProtKB-SubCell"/>
</dbReference>
<organism evidence="12 13">
    <name type="scientific">Malassezia japonica</name>
    <dbReference type="NCBI Taxonomy" id="223818"/>
    <lineage>
        <taxon>Eukaryota</taxon>
        <taxon>Fungi</taxon>
        <taxon>Dikarya</taxon>
        <taxon>Basidiomycota</taxon>
        <taxon>Ustilaginomycotina</taxon>
        <taxon>Malasseziomycetes</taxon>
        <taxon>Malasseziales</taxon>
        <taxon>Malasseziaceae</taxon>
        <taxon>Malassezia</taxon>
    </lineage>
</organism>
<evidence type="ECO:0000313" key="12">
    <source>
        <dbReference type="EMBL" id="WFD39921.1"/>
    </source>
</evidence>
<dbReference type="Proteomes" id="UP001217754">
    <property type="component" value="Chromosome 5"/>
</dbReference>
<reference evidence="12" key="1">
    <citation type="submission" date="2023-03" db="EMBL/GenBank/DDBJ databases">
        <title>Mating type loci evolution in Malassezia.</title>
        <authorList>
            <person name="Coelho M.A."/>
        </authorList>
    </citation>
    <scope>NUCLEOTIDE SEQUENCE</scope>
    <source>
        <strain evidence="12">CBS 9431</strain>
    </source>
</reference>
<keyword evidence="7 11" id="KW-1133">Transmembrane helix</keyword>
<name>A0AAF0EZF0_9BASI</name>
<dbReference type="AlphaFoldDB" id="A0AAF0EZF0"/>
<evidence type="ECO:0000256" key="2">
    <source>
        <dbReference type="ARBA" id="ARBA00005619"/>
    </source>
</evidence>
<evidence type="ECO:0000256" key="6">
    <source>
        <dbReference type="ARBA" id="ARBA00022824"/>
    </source>
</evidence>
<keyword evidence="13" id="KW-1185">Reference proteome</keyword>
<keyword evidence="6" id="KW-0256">Endoplasmic reticulum</keyword>
<evidence type="ECO:0000256" key="4">
    <source>
        <dbReference type="ARBA" id="ARBA00022692"/>
    </source>
</evidence>
<comment type="subcellular location">
    <subcellularLocation>
        <location evidence="1">Endoplasmic reticulum membrane</location>
        <topology evidence="1">Single-pass membrane protein</topology>
    </subcellularLocation>
</comment>
<evidence type="ECO:0000256" key="7">
    <source>
        <dbReference type="ARBA" id="ARBA00022989"/>
    </source>
</evidence>
<accession>A0AAF0EZF0</accession>
<dbReference type="GeneID" id="85226554"/>
<sequence length="388" mass="41508">MESLCGALRALGLACEDQAYVLWIVCAATIAAVAIGTRALAAKAVPEAPSEATKKKSGPRKVVLLGGEQAGKTNVFLRLTMDVAPDTATSQRVNTASVARSEKNPHGLQLVDVPGHARLRTAAYDHLDDADALVFCIDASVASRGGSESATAAAALSTMKKTDLQESLMESVDFLHDTLRTLAERRRGGSAPPPPALLVLFTRADKSPLFADRRMLSDEKRRTQLMARCRRGLESALASRRISRGLHRTTDAPKGRVTVDGIAEVADTRRSYVGQAQDALAPVLRAVPFLRWAAPAEDERVAAELHPTRFGHNVKAGAGHKQSAELASDYIVPTSRAGVDELLTRLHTQVIQHGEAGWGLASIDRGATWQPGAGQDSLDDLARWLQAL</sequence>
<evidence type="ECO:0000256" key="5">
    <source>
        <dbReference type="ARBA" id="ARBA00022741"/>
    </source>
</evidence>
<evidence type="ECO:0000313" key="13">
    <source>
        <dbReference type="Proteomes" id="UP001217754"/>
    </source>
</evidence>
<keyword evidence="10" id="KW-0675">Receptor</keyword>
<dbReference type="Gene3D" id="3.40.50.300">
    <property type="entry name" value="P-loop containing nucleotide triphosphate hydrolases"/>
    <property type="match status" value="1"/>
</dbReference>
<keyword evidence="8" id="KW-0342">GTP-binding</keyword>
<keyword evidence="4 11" id="KW-0812">Transmembrane</keyword>
<evidence type="ECO:0000256" key="1">
    <source>
        <dbReference type="ARBA" id="ARBA00004389"/>
    </source>
</evidence>
<proteinExistence type="inferred from homology"/>
<feature type="transmembrane region" description="Helical" evidence="11">
    <location>
        <begin position="20"/>
        <end position="41"/>
    </location>
</feature>